<evidence type="ECO:0000259" key="3">
    <source>
        <dbReference type="Pfam" id="PF06597"/>
    </source>
</evidence>
<dbReference type="Pfam" id="PF26543">
    <property type="entry name" value="Orfx2_N"/>
    <property type="match status" value="1"/>
</dbReference>
<evidence type="ECO:0000256" key="2">
    <source>
        <dbReference type="ARBA" id="ARBA00035010"/>
    </source>
</evidence>
<evidence type="ECO:0008006" key="7">
    <source>
        <dbReference type="Google" id="ProtNLM"/>
    </source>
</evidence>
<accession>A0A9X6TJQ3</accession>
<dbReference type="InterPro" id="IPR010567">
    <property type="entry name" value="OrfX2/OrfX3/P47"/>
</dbReference>
<dbReference type="Pfam" id="PF06597">
    <property type="entry name" value="Clostridium_P47"/>
    <property type="match status" value="1"/>
</dbReference>
<comment type="similarity">
    <text evidence="2">Belongs to the TULIP P47 family.</text>
</comment>
<dbReference type="InterPro" id="IPR058824">
    <property type="entry name" value="Orfx2_N"/>
</dbReference>
<name>A0A9X6TJQ3_BACTU</name>
<organism evidence="5 6">
    <name type="scientific">Bacillus thuringiensis</name>
    <dbReference type="NCBI Taxonomy" id="1428"/>
    <lineage>
        <taxon>Bacteria</taxon>
        <taxon>Bacillati</taxon>
        <taxon>Bacillota</taxon>
        <taxon>Bacilli</taxon>
        <taxon>Bacillales</taxon>
        <taxon>Bacillaceae</taxon>
        <taxon>Bacillus</taxon>
        <taxon>Bacillus cereus group</taxon>
    </lineage>
</organism>
<protein>
    <recommendedName>
        <fullName evidence="7">Clostridium P-47 family protein</fullName>
    </recommendedName>
</protein>
<evidence type="ECO:0000256" key="1">
    <source>
        <dbReference type="ARBA" id="ARBA00023026"/>
    </source>
</evidence>
<gene>
    <name evidence="5" type="ORF">CON71_23740</name>
</gene>
<reference evidence="5 6" key="1">
    <citation type="submission" date="2017-09" db="EMBL/GenBank/DDBJ databases">
        <title>Large-scale bioinformatics analysis of Bacillus genomes uncovers conserved roles of natural products in bacterial physiology.</title>
        <authorList>
            <consortium name="Agbiome Team Llc"/>
            <person name="Bleich R.M."/>
            <person name="Grubbs K.J."/>
            <person name="Santa Maria K.C."/>
            <person name="Allen S.E."/>
            <person name="Farag S."/>
            <person name="Shank E.A."/>
            <person name="Bowers A."/>
        </authorList>
    </citation>
    <scope>NUCLEOTIDE SEQUENCE [LARGE SCALE GENOMIC DNA]</scope>
    <source>
        <strain evidence="5 6">AFS089089</strain>
    </source>
</reference>
<feature type="domain" description="Protein OrfX2/OrfX3/P47" evidence="3">
    <location>
        <begin position="179"/>
        <end position="453"/>
    </location>
</feature>
<proteinExistence type="inferred from homology"/>
<dbReference type="EMBL" id="NVNL01000046">
    <property type="protein sequence ID" value="PEA87578.1"/>
    <property type="molecule type" value="Genomic_DNA"/>
</dbReference>
<comment type="caution">
    <text evidence="5">The sequence shown here is derived from an EMBL/GenBank/DDBJ whole genome shotgun (WGS) entry which is preliminary data.</text>
</comment>
<evidence type="ECO:0000313" key="5">
    <source>
        <dbReference type="EMBL" id="PEA87578.1"/>
    </source>
</evidence>
<dbReference type="AlphaFoldDB" id="A0A9X6TJQ3"/>
<evidence type="ECO:0000259" key="4">
    <source>
        <dbReference type="Pfam" id="PF26543"/>
    </source>
</evidence>
<keyword evidence="1" id="KW-0843">Virulence</keyword>
<sequence length="766" mass="88027">MRKVYMKKKQLDSLRIYDWVQTTKDVKNQDSKLLRNFSTVFHQEMKDPSMDAKVTGNWGSWELTDEGSGRYPIFKCYIENGTFEVDINHKKTTYDLQHTWIKICLKIEDMQKETYVISEKEDTLYSINHSFLLDQENSMLSSVANHLFVTWLKEHRELLQQQLNTYTIHSRTSDDLSLLGWDTNYVTSFSNVNKTIQQQNLYPSTFEHELIVDDDFTSADLLAEGTFQPWEITTGADGQNVNFICKFGENSGMANKKNNKIYKFNSNAYAKIQLKLQYLDSSKTIEDPTGEGNGEQVNLMVKTDNDNNGDAPVILISLFLSEEIEKNISLKGFSETIFKEWFNENIEKFEQIFSSFLLNETAKDENFQWLKPTTVSYGVAEAKDENGEPSLDNSVFAVMTMVEKRENKNPTHGVDNRLLQAVKNAKDTNDSAFGIDMPLFVEKWLVQGLNIMQVGVPSQFEKTSNGLYIQNKERIPFGRIPNADGDEVDAHIDPKKFRMGITNNQLELDIDNITWKHTRGIIGHVSYRQYFDLKLKSGVDTLGAEYKNVLVPEEVEEAIMTCSYQLEDWYKREKLLVGIATELTLTLLTGYFFSKTSDVFRKAFKVISKTGIAIGKTMVKITVKLGQLLKKFGLKFWDEARNIVRQRTYSNLAVHPPTTNTISSPGQMKRIWSQPRQAWSIFKELEYKMLYIFPIMGIRGVIGTTPTIIWELVDAMNQKEYSKLPSTTKFLAQCVGAIKWPDNGEFQLETGKLQGFYLMGGRLNKK</sequence>
<evidence type="ECO:0000313" key="6">
    <source>
        <dbReference type="Proteomes" id="UP000220702"/>
    </source>
</evidence>
<dbReference type="Proteomes" id="UP000220702">
    <property type="component" value="Unassembled WGS sequence"/>
</dbReference>
<feature type="domain" description="Orfx2 N-terminal TULIPs" evidence="4">
    <location>
        <begin position="10"/>
        <end position="175"/>
    </location>
</feature>